<sequence length="631" mass="67943">MTDSSPGADYTGQTRCGGPTRTPWREFLRTETGSAAVLLVAVLAALAWANADLASYERFWRTRVALSFGSRSLSLGLREWVNSGLMAVFFFVVGLEARRERDMGELRDGRRIALPVLVGVSGMLVPVAIYLLVNAGNGTAYGWGAAMSTDTAFALGMLALLGRRLPTGLRTFILAVTVVDDFVALAVITFAYSESVAPIALLVSLGILGVIMVLRYEGVRRGAWYAPLAIAAWVALLESGVDPVVIGLVMGLLTSAYPAARGDLERATGLFRRFREQPTPELERSARLGLASAISPNDRLLRMYHPWSSYVIVPVFALANAGIRITPDELSQAFTSPVTLGIVCAFVVGKPIAVLTASWLTSRLSHDRLRPPVGWGAVTAGGTIAGAGFTVSLLIATLAFDGDHLEEAKIGTLTALLCAFAVTWAVSAVIGLLPRRRRNRALLGTAESIVDLAVPVDSERDKIRGPLEAPVTVVEYGDFDCPYCGKAEPVIRELLADFGDVRYVWRHMPLTDVHPGAMLGAEASEAAYDQGAFWEMHDLLLAHEGTLRFADALRFAADLGLDTERFERHLRRHKGAAWVADDVDSADLSGVSGTPTFFINGRRHHGAYDIGNLSAAVRTARQRAALAEPDS</sequence>
<feature type="transmembrane region" description="Helical" evidence="12">
    <location>
        <begin position="338"/>
        <end position="361"/>
    </location>
</feature>
<protein>
    <recommendedName>
        <fullName evidence="12">Na(+)/H(+) antiporter NhaA</fullName>
    </recommendedName>
    <alternativeName>
        <fullName evidence="12">Sodium/proton antiporter NhaA</fullName>
    </alternativeName>
</protein>
<keyword evidence="16" id="KW-1185">Reference proteome</keyword>
<dbReference type="Gene3D" id="1.20.1530.10">
    <property type="entry name" value="Na+/H+ antiporter like domain"/>
    <property type="match status" value="1"/>
</dbReference>
<feature type="transmembrane region" description="Helical" evidence="12">
    <location>
        <begin position="80"/>
        <end position="97"/>
    </location>
</feature>
<dbReference type="Pfam" id="PF06965">
    <property type="entry name" value="Na_H_antiport_1"/>
    <property type="match status" value="1"/>
</dbReference>
<keyword evidence="6 12" id="KW-0812">Transmembrane</keyword>
<name>A0A1U9R3C3_STRNV</name>
<dbReference type="PANTHER" id="PTHR30341:SF0">
    <property type="entry name" value="NA(+)_H(+) ANTIPORTER NHAA"/>
    <property type="match status" value="1"/>
</dbReference>
<evidence type="ECO:0000256" key="4">
    <source>
        <dbReference type="ARBA" id="ARBA00022449"/>
    </source>
</evidence>
<gene>
    <name evidence="12" type="primary">nhaA</name>
    <name evidence="15" type="ORF">BBN63_33685</name>
</gene>
<comment type="catalytic activity">
    <reaction evidence="12">
        <text>Na(+)(in) + 2 H(+)(out) = Na(+)(out) + 2 H(+)(in)</text>
        <dbReference type="Rhea" id="RHEA:29251"/>
        <dbReference type="ChEBI" id="CHEBI:15378"/>
        <dbReference type="ChEBI" id="CHEBI:29101"/>
    </reaction>
</comment>
<dbReference type="PANTHER" id="PTHR30341">
    <property type="entry name" value="SODIUM ION/PROTON ANTIPORTER NHAA-RELATED"/>
    <property type="match status" value="1"/>
</dbReference>
<dbReference type="SUPFAM" id="SSF52833">
    <property type="entry name" value="Thioredoxin-like"/>
    <property type="match status" value="1"/>
</dbReference>
<dbReference type="AlphaFoldDB" id="A0A1U9R3C3"/>
<evidence type="ECO:0000313" key="16">
    <source>
        <dbReference type="Proteomes" id="UP000189677"/>
    </source>
</evidence>
<dbReference type="NCBIfam" id="TIGR00773">
    <property type="entry name" value="NhaA"/>
    <property type="match status" value="1"/>
</dbReference>
<feature type="transmembrane region" description="Helical" evidence="12">
    <location>
        <begin position="412"/>
        <end position="433"/>
    </location>
</feature>
<accession>A0A1U9R3C3</accession>
<comment type="similarity">
    <text evidence="12">Belongs to the NhaA Na(+)/H(+) (TC 2.A.33) antiporter family.</text>
</comment>
<dbReference type="EMBL" id="CP018047">
    <property type="protein sequence ID" value="AQU70395.1"/>
    <property type="molecule type" value="Genomic_DNA"/>
</dbReference>
<evidence type="ECO:0000256" key="10">
    <source>
        <dbReference type="ARBA" id="ARBA00023136"/>
    </source>
</evidence>
<feature type="transmembrane region" description="Helical" evidence="12">
    <location>
        <begin position="33"/>
        <end position="51"/>
    </location>
</feature>
<dbReference type="Proteomes" id="UP000189677">
    <property type="component" value="Chromosome"/>
</dbReference>
<dbReference type="KEGG" id="snw:BBN63_33685"/>
<dbReference type="InterPro" id="IPR012336">
    <property type="entry name" value="Thioredoxin-like_fold"/>
</dbReference>
<evidence type="ECO:0000256" key="11">
    <source>
        <dbReference type="ARBA" id="ARBA00023201"/>
    </source>
</evidence>
<evidence type="ECO:0000256" key="1">
    <source>
        <dbReference type="ARBA" id="ARBA00004429"/>
    </source>
</evidence>
<comment type="function">
    <text evidence="12">Na(+)/H(+) antiporter that extrudes sodium in exchange for external protons.</text>
</comment>
<keyword evidence="9 12" id="KW-0406">Ion transport</keyword>
<feature type="transmembrane region" description="Helical" evidence="12">
    <location>
        <begin position="307"/>
        <end position="326"/>
    </location>
</feature>
<evidence type="ECO:0000256" key="3">
    <source>
        <dbReference type="ARBA" id="ARBA00022448"/>
    </source>
</evidence>
<dbReference type="InterPro" id="IPR036249">
    <property type="entry name" value="Thioredoxin-like_sf"/>
</dbReference>
<evidence type="ECO:0000256" key="13">
    <source>
        <dbReference type="SAM" id="MobiDB-lite"/>
    </source>
</evidence>
<keyword evidence="10 12" id="KW-0472">Membrane</keyword>
<evidence type="ECO:0000256" key="9">
    <source>
        <dbReference type="ARBA" id="ARBA00023065"/>
    </source>
</evidence>
<dbReference type="GO" id="GO:0015385">
    <property type="term" value="F:sodium:proton antiporter activity"/>
    <property type="evidence" value="ECO:0007669"/>
    <property type="project" value="UniProtKB-UniRule"/>
</dbReference>
<feature type="region of interest" description="Disordered" evidence="13">
    <location>
        <begin position="1"/>
        <end position="23"/>
    </location>
</feature>
<evidence type="ECO:0000256" key="6">
    <source>
        <dbReference type="ARBA" id="ARBA00022692"/>
    </source>
</evidence>
<keyword evidence="3 12" id="KW-0813">Transport</keyword>
<evidence type="ECO:0000256" key="5">
    <source>
        <dbReference type="ARBA" id="ARBA00022475"/>
    </source>
</evidence>
<evidence type="ECO:0000259" key="14">
    <source>
        <dbReference type="PROSITE" id="PS51352"/>
    </source>
</evidence>
<feature type="domain" description="Thioredoxin" evidence="14">
    <location>
        <begin position="441"/>
        <end position="622"/>
    </location>
</feature>
<keyword evidence="7 12" id="KW-1133">Transmembrane helix</keyword>
<keyword evidence="5 12" id="KW-1003">Cell membrane</keyword>
<feature type="transmembrane region" description="Helical" evidence="12">
    <location>
        <begin position="112"/>
        <end position="133"/>
    </location>
</feature>
<dbReference type="PROSITE" id="PS51352">
    <property type="entry name" value="THIOREDOXIN_2"/>
    <property type="match status" value="1"/>
</dbReference>
<dbReference type="OrthoDB" id="117402at2"/>
<feature type="transmembrane region" description="Helical" evidence="12">
    <location>
        <begin position="198"/>
        <end position="216"/>
    </location>
</feature>
<comment type="subcellular location">
    <subcellularLocation>
        <location evidence="1">Cell inner membrane</location>
        <topology evidence="1">Multi-pass membrane protein</topology>
    </subcellularLocation>
    <subcellularLocation>
        <location evidence="12">Cell membrane</location>
        <topology evidence="12">Multi-pass membrane protein</topology>
    </subcellularLocation>
</comment>
<dbReference type="RefSeq" id="WP_078079085.1">
    <property type="nucleotide sequence ID" value="NZ_CP018047.1"/>
</dbReference>
<dbReference type="InterPro" id="IPR013766">
    <property type="entry name" value="Thioredoxin_domain"/>
</dbReference>
<organism evidence="15 16">
    <name type="scientific">Streptomyces niveus</name>
    <name type="common">Streptomyces spheroides</name>
    <dbReference type="NCBI Taxonomy" id="193462"/>
    <lineage>
        <taxon>Bacteria</taxon>
        <taxon>Bacillati</taxon>
        <taxon>Actinomycetota</taxon>
        <taxon>Actinomycetes</taxon>
        <taxon>Kitasatosporales</taxon>
        <taxon>Streptomycetaceae</taxon>
        <taxon>Streptomyces</taxon>
    </lineage>
</organism>
<feature type="transmembrane region" description="Helical" evidence="12">
    <location>
        <begin position="373"/>
        <end position="400"/>
    </location>
</feature>
<evidence type="ECO:0000313" key="15">
    <source>
        <dbReference type="EMBL" id="AQU70395.1"/>
    </source>
</evidence>
<dbReference type="Pfam" id="PF13462">
    <property type="entry name" value="Thioredoxin_4"/>
    <property type="match status" value="1"/>
</dbReference>
<proteinExistence type="inferred from homology"/>
<reference evidence="15 16" key="1">
    <citation type="submission" date="2016-11" db="EMBL/GenBank/DDBJ databases">
        <title>Complete genome sequence of Streptomyces niveus SCSIO 3406.</title>
        <authorList>
            <person name="Zhu Q."/>
            <person name="Cheng W."/>
            <person name="Song Y."/>
            <person name="Li Q."/>
            <person name="Ju J."/>
        </authorList>
    </citation>
    <scope>NUCLEOTIDE SEQUENCE [LARGE SCALE GENOMIC DNA]</scope>
    <source>
        <strain evidence="15 16">SCSIO 3406</strain>
    </source>
</reference>
<keyword evidence="11 12" id="KW-0739">Sodium transport</keyword>
<feature type="transmembrane region" description="Helical" evidence="12">
    <location>
        <begin position="139"/>
        <end position="160"/>
    </location>
</feature>
<evidence type="ECO:0000256" key="8">
    <source>
        <dbReference type="ARBA" id="ARBA00023053"/>
    </source>
</evidence>
<evidence type="ECO:0000256" key="12">
    <source>
        <dbReference type="HAMAP-Rule" id="MF_01844"/>
    </source>
</evidence>
<dbReference type="InterPro" id="IPR023171">
    <property type="entry name" value="Na/H_antiporter_dom_sf"/>
</dbReference>
<dbReference type="HAMAP" id="MF_01844">
    <property type="entry name" value="NhaA"/>
    <property type="match status" value="1"/>
</dbReference>
<evidence type="ECO:0000256" key="2">
    <source>
        <dbReference type="ARBA" id="ARBA00007006"/>
    </source>
</evidence>
<dbReference type="Gene3D" id="3.40.30.10">
    <property type="entry name" value="Glutaredoxin"/>
    <property type="match status" value="1"/>
</dbReference>
<keyword evidence="8 12" id="KW-0915">Sodium</keyword>
<dbReference type="InterPro" id="IPR004670">
    <property type="entry name" value="NhaA"/>
</dbReference>
<keyword evidence="4 12" id="KW-0050">Antiport</keyword>
<feature type="transmembrane region" description="Helical" evidence="12">
    <location>
        <begin position="172"/>
        <end position="192"/>
    </location>
</feature>
<evidence type="ECO:0000256" key="7">
    <source>
        <dbReference type="ARBA" id="ARBA00022989"/>
    </source>
</evidence>
<dbReference type="GO" id="GO:0006885">
    <property type="term" value="P:regulation of pH"/>
    <property type="evidence" value="ECO:0007669"/>
    <property type="project" value="UniProtKB-UniRule"/>
</dbReference>
<dbReference type="GO" id="GO:0005886">
    <property type="term" value="C:plasma membrane"/>
    <property type="evidence" value="ECO:0007669"/>
    <property type="project" value="UniProtKB-SubCell"/>
</dbReference>
<comment type="similarity">
    <text evidence="2">In the N-terminal section; belongs to the NhaA Na(+)/H(+) (TC 2.A.33) antiporter family.</text>
</comment>